<dbReference type="InterPro" id="IPR006189">
    <property type="entry name" value="CHASE_dom"/>
</dbReference>
<dbReference type="GO" id="GO:0016020">
    <property type="term" value="C:membrane"/>
    <property type="evidence" value="ECO:0007669"/>
    <property type="project" value="UniProtKB-SubCell"/>
</dbReference>
<dbReference type="InterPro" id="IPR036890">
    <property type="entry name" value="HATPase_C_sf"/>
</dbReference>
<dbReference type="InterPro" id="IPR004358">
    <property type="entry name" value="Sig_transdc_His_kin-like_C"/>
</dbReference>
<evidence type="ECO:0000313" key="23">
    <source>
        <dbReference type="EMBL" id="RZM71818.1"/>
    </source>
</evidence>
<dbReference type="PRINTS" id="PR00344">
    <property type="entry name" value="BCTRLSENSOR"/>
</dbReference>
<sequence>MQRQSSPVIEHLSGRTKVNDVTNHQDTPARKNRPLWQLVWPLLLVMGLGALGGWYSHQSHLQRIDKRVKSAVTSDLTRLTQAVEERMALYRYGLAGLRGAIQTVGVEHFNYERMQRYTGSRYHEQEFPGARGFGFIRFVPYDDRAAFVQDARQQRPDKQFNIKQLTPHEQSLYVIQFIEPESRNKQAVGLDIGSEAMRRVAATDAARNAEVMLTAPITLVQANQKVQHGFLILMPVYAQGTTPGTPTERMAQLAGWSYSPILIDEVLGSLKGIKRNLVLNVRDIDRRASTLFFSRGETQSQLNEYRVHSVIQLYGRTWRIELSPTMSYIDSLGLPSPYRALREAVMITLALMLVVFCVQLLLLRAHQSKAHQLDLSETREKALSEANAVLEQKVMSRTAEIERVGALQRSILESATYSVVATDVHGVITVFNPAAEKLLGYKAEEMIGKLTPAVFHLELEVAQRAEELTEELGYPVEPGFEAFVAKARHGKNDVNNWTYVKRSGQLTPVRLSVSRLQDNQGQLVGFLGVAYDLTEQLEHEQALAQAKLVAEQATQAKSEFLANMSHEIRTPMNGLYGTLQLLSEEPLPGGAREYLEKATYSAKALITIINDILDFSKIEAGKLSLEIRPFNLTELISHIQADLQAVAAQKGIYLSVTGHFDHATWQGDAVRIRQILLNLLSNAIKFTQRGGVDLEIEQVQGEPGVVFTVRDTGVGIGKEAQARLFQRFEQADKSTTRRFGGTGLGLSITQSLVELMAGTIEVQSMENVGSVFTVYLPLEQCDQAEPDLHEEWSQSPDLSGARVLVAEDNEINQLVIRALLDKCNVEVAMVINGKEAVNQVARQRPDFVLMDIQMPVMDGVEACKLIKQQHPTLPVIALTANVLTEDRQKYQHAGFDGYIAKPIEQKVLWQVIAEHAPKRPSMRGRLKSI</sequence>
<evidence type="ECO:0000256" key="2">
    <source>
        <dbReference type="ARBA" id="ARBA00004370"/>
    </source>
</evidence>
<keyword evidence="8 23" id="KW-0418">Kinase</keyword>
<dbReference type="CDD" id="cd00082">
    <property type="entry name" value="HisKA"/>
    <property type="match status" value="1"/>
</dbReference>
<dbReference type="InterPro" id="IPR000014">
    <property type="entry name" value="PAS"/>
</dbReference>
<proteinExistence type="predicted"/>
<evidence type="ECO:0000256" key="3">
    <source>
        <dbReference type="ARBA" id="ARBA00012438"/>
    </source>
</evidence>
<dbReference type="CDD" id="cd16922">
    <property type="entry name" value="HATPase_EvgS-ArcB-TorS-like"/>
    <property type="match status" value="1"/>
</dbReference>
<dbReference type="Gene3D" id="3.30.565.10">
    <property type="entry name" value="Histidine kinase-like ATPase, C-terminal domain"/>
    <property type="match status" value="1"/>
</dbReference>
<evidence type="ECO:0000256" key="10">
    <source>
        <dbReference type="ARBA" id="ARBA00022989"/>
    </source>
</evidence>
<dbReference type="PROSITE" id="PS50109">
    <property type="entry name" value="HIS_KIN"/>
    <property type="match status" value="1"/>
</dbReference>
<dbReference type="EC" id="2.7.13.3" evidence="3"/>
<dbReference type="Pfam" id="PF02518">
    <property type="entry name" value="HATPase_c"/>
    <property type="match status" value="1"/>
</dbReference>
<dbReference type="GO" id="GO:0006355">
    <property type="term" value="P:regulation of DNA-templated transcription"/>
    <property type="evidence" value="ECO:0007669"/>
    <property type="project" value="InterPro"/>
</dbReference>
<dbReference type="SUPFAM" id="SSF55785">
    <property type="entry name" value="PYP-like sensor domain (PAS domain)"/>
    <property type="match status" value="1"/>
</dbReference>
<dbReference type="CDD" id="cd00130">
    <property type="entry name" value="PAS"/>
    <property type="match status" value="1"/>
</dbReference>
<evidence type="ECO:0000256" key="15">
    <source>
        <dbReference type="PROSITE-ProRule" id="PRU00169"/>
    </source>
</evidence>
<feature type="modified residue" description="4-aspartylphosphate" evidence="15">
    <location>
        <position position="851"/>
    </location>
</feature>
<dbReference type="SMART" id="SM00448">
    <property type="entry name" value="REC"/>
    <property type="match status" value="1"/>
</dbReference>
<dbReference type="Pfam" id="PF00512">
    <property type="entry name" value="HisKA"/>
    <property type="match status" value="1"/>
</dbReference>
<dbReference type="InterPro" id="IPR005467">
    <property type="entry name" value="His_kinase_dom"/>
</dbReference>
<dbReference type="Gene3D" id="3.30.450.350">
    <property type="entry name" value="CHASE domain"/>
    <property type="match status" value="1"/>
</dbReference>
<evidence type="ECO:0000256" key="8">
    <source>
        <dbReference type="ARBA" id="ARBA00022777"/>
    </source>
</evidence>
<comment type="catalytic activity">
    <reaction evidence="1">
        <text>ATP + protein L-histidine = ADP + protein N-phospho-L-histidine.</text>
        <dbReference type="EC" id="2.7.13.3"/>
    </reaction>
</comment>
<dbReference type="Gene3D" id="3.40.50.2300">
    <property type="match status" value="1"/>
</dbReference>
<accession>A0A4Q7DYD2</accession>
<dbReference type="Pfam" id="PF00072">
    <property type="entry name" value="Response_reg"/>
    <property type="match status" value="1"/>
</dbReference>
<evidence type="ECO:0000259" key="21">
    <source>
        <dbReference type="PROSITE" id="PS50113"/>
    </source>
</evidence>
<feature type="domain" description="PAC" evidence="21">
    <location>
        <begin position="493"/>
        <end position="545"/>
    </location>
</feature>
<evidence type="ECO:0000256" key="1">
    <source>
        <dbReference type="ARBA" id="ARBA00000085"/>
    </source>
</evidence>
<gene>
    <name evidence="23" type="ORF">C3B51_22475</name>
</gene>
<dbReference type="InterPro" id="IPR013767">
    <property type="entry name" value="PAS_fold"/>
</dbReference>
<dbReference type="SUPFAM" id="SSF52172">
    <property type="entry name" value="CheY-like"/>
    <property type="match status" value="1"/>
</dbReference>
<evidence type="ECO:0000313" key="24">
    <source>
        <dbReference type="Proteomes" id="UP000292345"/>
    </source>
</evidence>
<dbReference type="GO" id="GO:0000155">
    <property type="term" value="F:phosphorelay sensor kinase activity"/>
    <property type="evidence" value="ECO:0007669"/>
    <property type="project" value="InterPro"/>
</dbReference>
<organism evidence="23 24">
    <name type="scientific">Pseudoalteromonas rubra</name>
    <dbReference type="NCBI Taxonomy" id="43658"/>
    <lineage>
        <taxon>Bacteria</taxon>
        <taxon>Pseudomonadati</taxon>
        <taxon>Pseudomonadota</taxon>
        <taxon>Gammaproteobacteria</taxon>
        <taxon>Alteromonadales</taxon>
        <taxon>Pseudoalteromonadaceae</taxon>
        <taxon>Pseudoalteromonas</taxon>
    </lineage>
</organism>
<dbReference type="Gene3D" id="3.30.450.20">
    <property type="entry name" value="PAS domain"/>
    <property type="match status" value="1"/>
</dbReference>
<evidence type="ECO:0000256" key="14">
    <source>
        <dbReference type="ARBA" id="ARBA00068150"/>
    </source>
</evidence>
<dbReference type="SMART" id="SM00387">
    <property type="entry name" value="HATPase_c"/>
    <property type="match status" value="1"/>
</dbReference>
<dbReference type="NCBIfam" id="TIGR00229">
    <property type="entry name" value="sensory_box"/>
    <property type="match status" value="2"/>
</dbReference>
<feature type="domain" description="Histidine kinase" evidence="18">
    <location>
        <begin position="563"/>
        <end position="780"/>
    </location>
</feature>
<dbReference type="Gene3D" id="1.10.287.130">
    <property type="match status" value="1"/>
</dbReference>
<dbReference type="PROSITE" id="PS50839">
    <property type="entry name" value="CHASE"/>
    <property type="match status" value="1"/>
</dbReference>
<dbReference type="InterPro" id="IPR036097">
    <property type="entry name" value="HisK_dim/P_sf"/>
</dbReference>
<dbReference type="SMART" id="SM00091">
    <property type="entry name" value="PAS"/>
    <property type="match status" value="1"/>
</dbReference>
<feature type="domain" description="CHASE" evidence="22">
    <location>
        <begin position="173"/>
        <end position="321"/>
    </location>
</feature>
<dbReference type="InterPro" id="IPR042240">
    <property type="entry name" value="CHASE_sf"/>
</dbReference>
<dbReference type="SMART" id="SM01079">
    <property type="entry name" value="CHASE"/>
    <property type="match status" value="1"/>
</dbReference>
<dbReference type="CDD" id="cd17546">
    <property type="entry name" value="REC_hyHK_CKI1_RcsC-like"/>
    <property type="match status" value="1"/>
</dbReference>
<dbReference type="PANTHER" id="PTHR43047">
    <property type="entry name" value="TWO-COMPONENT HISTIDINE PROTEIN KINASE"/>
    <property type="match status" value="1"/>
</dbReference>
<dbReference type="Proteomes" id="UP000292345">
    <property type="component" value="Unassembled WGS sequence"/>
</dbReference>
<dbReference type="InterPro" id="IPR003661">
    <property type="entry name" value="HisK_dim/P_dom"/>
</dbReference>
<dbReference type="GO" id="GO:0005524">
    <property type="term" value="F:ATP binding"/>
    <property type="evidence" value="ECO:0007669"/>
    <property type="project" value="UniProtKB-KW"/>
</dbReference>
<dbReference type="EMBL" id="PPUZ01000110">
    <property type="protein sequence ID" value="RZM71818.1"/>
    <property type="molecule type" value="Genomic_DNA"/>
</dbReference>
<keyword evidence="6 17" id="KW-0812">Transmembrane</keyword>
<evidence type="ECO:0000259" key="19">
    <source>
        <dbReference type="PROSITE" id="PS50110"/>
    </source>
</evidence>
<evidence type="ECO:0000259" key="18">
    <source>
        <dbReference type="PROSITE" id="PS50109"/>
    </source>
</evidence>
<comment type="subunit">
    <text evidence="13">At low DSF concentrations, interacts with RpfF.</text>
</comment>
<keyword evidence="11" id="KW-0902">Two-component regulatory system</keyword>
<evidence type="ECO:0000256" key="9">
    <source>
        <dbReference type="ARBA" id="ARBA00022840"/>
    </source>
</evidence>
<evidence type="ECO:0000256" key="13">
    <source>
        <dbReference type="ARBA" id="ARBA00064003"/>
    </source>
</evidence>
<evidence type="ECO:0000256" key="16">
    <source>
        <dbReference type="SAM" id="MobiDB-lite"/>
    </source>
</evidence>
<feature type="domain" description="Response regulatory" evidence="19">
    <location>
        <begin position="802"/>
        <end position="916"/>
    </location>
</feature>
<dbReference type="FunFam" id="3.30.565.10:FF:000010">
    <property type="entry name" value="Sensor histidine kinase RcsC"/>
    <property type="match status" value="1"/>
</dbReference>
<evidence type="ECO:0000256" key="4">
    <source>
        <dbReference type="ARBA" id="ARBA00022553"/>
    </source>
</evidence>
<reference evidence="23 24" key="1">
    <citation type="submission" date="2018-01" db="EMBL/GenBank/DDBJ databases">
        <title>Co-occurrence of chitin degradation, pigmentation and bioactivity in marine Pseudoalteromonas.</title>
        <authorList>
            <person name="Paulsen S."/>
            <person name="Gram L."/>
            <person name="Machado H."/>
        </authorList>
    </citation>
    <scope>NUCLEOTIDE SEQUENCE [LARGE SCALE GENOMIC DNA]</scope>
    <source>
        <strain evidence="23 24">S1946</strain>
    </source>
</reference>
<protein>
    <recommendedName>
        <fullName evidence="14">Sensory/regulatory protein RpfC</fullName>
        <ecNumber evidence="3">2.7.13.3</ecNumber>
    </recommendedName>
</protein>
<evidence type="ECO:0000259" key="22">
    <source>
        <dbReference type="PROSITE" id="PS50839"/>
    </source>
</evidence>
<dbReference type="SMART" id="SM00388">
    <property type="entry name" value="HisKA"/>
    <property type="match status" value="1"/>
</dbReference>
<keyword evidence="7" id="KW-0547">Nucleotide-binding</keyword>
<dbReference type="PROSITE" id="PS50110">
    <property type="entry name" value="RESPONSE_REGULATORY"/>
    <property type="match status" value="1"/>
</dbReference>
<evidence type="ECO:0000256" key="17">
    <source>
        <dbReference type="SAM" id="Phobius"/>
    </source>
</evidence>
<dbReference type="FunFam" id="1.10.287.130:FF:000002">
    <property type="entry name" value="Two-component osmosensing histidine kinase"/>
    <property type="match status" value="1"/>
</dbReference>
<dbReference type="InterPro" id="IPR000700">
    <property type="entry name" value="PAS-assoc_C"/>
</dbReference>
<name>A0A4Q7DYD2_9GAMM</name>
<comment type="subcellular location">
    <subcellularLocation>
        <location evidence="2">Membrane</location>
    </subcellularLocation>
</comment>
<evidence type="ECO:0000256" key="11">
    <source>
        <dbReference type="ARBA" id="ARBA00023012"/>
    </source>
</evidence>
<dbReference type="InterPro" id="IPR035965">
    <property type="entry name" value="PAS-like_dom_sf"/>
</dbReference>
<dbReference type="PANTHER" id="PTHR43047:SF64">
    <property type="entry name" value="HISTIDINE KINASE CONTAINING CHEY-HOMOLOGOUS RECEIVER DOMAIN AND PAS DOMAIN-RELATED"/>
    <property type="match status" value="1"/>
</dbReference>
<feature type="region of interest" description="Disordered" evidence="16">
    <location>
        <begin position="1"/>
        <end position="28"/>
    </location>
</feature>
<dbReference type="InterPro" id="IPR001610">
    <property type="entry name" value="PAC"/>
</dbReference>
<dbReference type="SUPFAM" id="SSF47384">
    <property type="entry name" value="Homodimeric domain of signal transducing histidine kinase"/>
    <property type="match status" value="1"/>
</dbReference>
<comment type="caution">
    <text evidence="23">The sequence shown here is derived from an EMBL/GenBank/DDBJ whole genome shotgun (WGS) entry which is preliminary data.</text>
</comment>
<evidence type="ECO:0000256" key="6">
    <source>
        <dbReference type="ARBA" id="ARBA00022692"/>
    </source>
</evidence>
<dbReference type="Pfam" id="PF03924">
    <property type="entry name" value="CHASE"/>
    <property type="match status" value="1"/>
</dbReference>
<keyword evidence="4 15" id="KW-0597">Phosphoprotein</keyword>
<evidence type="ECO:0000259" key="20">
    <source>
        <dbReference type="PROSITE" id="PS50112"/>
    </source>
</evidence>
<keyword evidence="5" id="KW-0808">Transferase</keyword>
<dbReference type="PROSITE" id="PS50113">
    <property type="entry name" value="PAC"/>
    <property type="match status" value="1"/>
</dbReference>
<keyword evidence="10 17" id="KW-1133">Transmembrane helix</keyword>
<dbReference type="InterPro" id="IPR001789">
    <property type="entry name" value="Sig_transdc_resp-reg_receiver"/>
</dbReference>
<feature type="transmembrane region" description="Helical" evidence="17">
    <location>
        <begin position="38"/>
        <end position="57"/>
    </location>
</feature>
<keyword evidence="9" id="KW-0067">ATP-binding</keyword>
<dbReference type="AlphaFoldDB" id="A0A4Q7DYD2"/>
<dbReference type="InterPro" id="IPR011006">
    <property type="entry name" value="CheY-like_superfamily"/>
</dbReference>
<dbReference type="SMART" id="SM00086">
    <property type="entry name" value="PAC"/>
    <property type="match status" value="1"/>
</dbReference>
<evidence type="ECO:0000256" key="12">
    <source>
        <dbReference type="ARBA" id="ARBA00023136"/>
    </source>
</evidence>
<dbReference type="Pfam" id="PF00989">
    <property type="entry name" value="PAS"/>
    <property type="match status" value="1"/>
</dbReference>
<dbReference type="SUPFAM" id="SSF55874">
    <property type="entry name" value="ATPase domain of HSP90 chaperone/DNA topoisomerase II/histidine kinase"/>
    <property type="match status" value="1"/>
</dbReference>
<keyword evidence="12 17" id="KW-0472">Membrane</keyword>
<feature type="domain" description="PAS" evidence="20">
    <location>
        <begin position="409"/>
        <end position="449"/>
    </location>
</feature>
<evidence type="ECO:0000256" key="5">
    <source>
        <dbReference type="ARBA" id="ARBA00022679"/>
    </source>
</evidence>
<evidence type="ECO:0000256" key="7">
    <source>
        <dbReference type="ARBA" id="ARBA00022741"/>
    </source>
</evidence>
<dbReference type="InterPro" id="IPR003594">
    <property type="entry name" value="HATPase_dom"/>
</dbReference>
<dbReference type="PROSITE" id="PS50112">
    <property type="entry name" value="PAS"/>
    <property type="match status" value="1"/>
</dbReference>